<keyword evidence="1" id="KW-0812">Transmembrane</keyword>
<proteinExistence type="predicted"/>
<organism evidence="2 3">
    <name type="scientific">Streptomyces glomeratus</name>
    <dbReference type="NCBI Taxonomy" id="284452"/>
    <lineage>
        <taxon>Bacteria</taxon>
        <taxon>Bacillati</taxon>
        <taxon>Actinomycetota</taxon>
        <taxon>Actinomycetes</taxon>
        <taxon>Kitasatosporales</taxon>
        <taxon>Streptomycetaceae</taxon>
        <taxon>Streptomyces</taxon>
    </lineage>
</organism>
<dbReference type="RefSeq" id="WP_234518948.1">
    <property type="nucleotide sequence ID" value="NZ_BAAAUF010000087.1"/>
</dbReference>
<protein>
    <submittedName>
        <fullName evidence="2">Uncharacterized protein</fullName>
    </submittedName>
</protein>
<keyword evidence="3" id="KW-1185">Reference proteome</keyword>
<evidence type="ECO:0000313" key="3">
    <source>
        <dbReference type="Proteomes" id="UP001501532"/>
    </source>
</evidence>
<accession>A0ABP6M8W1</accession>
<reference evidence="3" key="1">
    <citation type="journal article" date="2019" name="Int. J. Syst. Evol. Microbiol.">
        <title>The Global Catalogue of Microorganisms (GCM) 10K type strain sequencing project: providing services to taxonomists for standard genome sequencing and annotation.</title>
        <authorList>
            <consortium name="The Broad Institute Genomics Platform"/>
            <consortium name="The Broad Institute Genome Sequencing Center for Infectious Disease"/>
            <person name="Wu L."/>
            <person name="Ma J."/>
        </authorList>
    </citation>
    <scope>NUCLEOTIDE SEQUENCE [LARGE SCALE GENOMIC DNA]</scope>
    <source>
        <strain evidence="3">JCM 9091</strain>
    </source>
</reference>
<gene>
    <name evidence="2" type="ORF">GCM10010448_66870</name>
</gene>
<name>A0ABP6M8W1_9ACTN</name>
<feature type="transmembrane region" description="Helical" evidence="1">
    <location>
        <begin position="6"/>
        <end position="24"/>
    </location>
</feature>
<keyword evidence="1" id="KW-1133">Transmembrane helix</keyword>
<comment type="caution">
    <text evidence="2">The sequence shown here is derived from an EMBL/GenBank/DDBJ whole genome shotgun (WGS) entry which is preliminary data.</text>
</comment>
<keyword evidence="1" id="KW-0472">Membrane</keyword>
<evidence type="ECO:0000313" key="2">
    <source>
        <dbReference type="EMBL" id="GAA3075154.1"/>
    </source>
</evidence>
<evidence type="ECO:0000256" key="1">
    <source>
        <dbReference type="SAM" id="Phobius"/>
    </source>
</evidence>
<dbReference type="EMBL" id="BAAAUF010000087">
    <property type="protein sequence ID" value="GAA3075154.1"/>
    <property type="molecule type" value="Genomic_DNA"/>
</dbReference>
<sequence>MHIEWIWLLPVGALLLVACDYGGVARLMWDMQPAAARNVRPGPTGLRVIAGILAIVTRLIQPTDG</sequence>
<dbReference type="Proteomes" id="UP001501532">
    <property type="component" value="Unassembled WGS sequence"/>
</dbReference>